<dbReference type="Pfam" id="PF04855">
    <property type="entry name" value="SNF5"/>
    <property type="match status" value="1"/>
</dbReference>
<dbReference type="GO" id="GO:0006338">
    <property type="term" value="P:chromatin remodeling"/>
    <property type="evidence" value="ECO:0007669"/>
    <property type="project" value="InterPro"/>
</dbReference>
<dbReference type="GO" id="GO:0000228">
    <property type="term" value="C:nuclear chromosome"/>
    <property type="evidence" value="ECO:0007669"/>
    <property type="project" value="InterPro"/>
</dbReference>
<gene>
    <name evidence="1" type="ORF">PSNMU_V1.4_AUG-EV-PASAV3_0095430</name>
</gene>
<keyword evidence="2" id="KW-1185">Reference proteome</keyword>
<dbReference type="EMBL" id="CAACVS010000452">
    <property type="protein sequence ID" value="VEU42570.1"/>
    <property type="molecule type" value="Genomic_DNA"/>
</dbReference>
<name>A0A448ZKK6_9STRA</name>
<evidence type="ECO:0000313" key="1">
    <source>
        <dbReference type="EMBL" id="VEU42570.1"/>
    </source>
</evidence>
<accession>A0A448ZKK6</accession>
<evidence type="ECO:0000313" key="2">
    <source>
        <dbReference type="Proteomes" id="UP000291116"/>
    </source>
</evidence>
<proteinExistence type="predicted"/>
<sequence>MSQLYSHNFAGCNLIPIRVDALSDDKSIRIVDTLLFDPSCWPVTLYEPLYASVEENVSLIAHTILSDAEVQPMGRTVRHFTGRLDLWSNKLQKTIEDQLRPQLWRIVEMSNEDQTLLGKNGETLIPISIRLLFDRINIHENILWDKHGPLSPFDFAEDMVKEMNLPDDAIISIAMTIIEQLHGLHVDTAPEPTSENNDKKKLYRGAWTTHDSKEHASIVSQVVAQHRSI</sequence>
<reference evidence="1 2" key="1">
    <citation type="submission" date="2019-01" db="EMBL/GenBank/DDBJ databases">
        <authorList>
            <person name="Ferrante I. M."/>
        </authorList>
    </citation>
    <scope>NUCLEOTIDE SEQUENCE [LARGE SCALE GENOMIC DNA]</scope>
    <source>
        <strain evidence="1 2">B856</strain>
    </source>
</reference>
<protein>
    <submittedName>
        <fullName evidence="1">Uncharacterized protein</fullName>
    </submittedName>
</protein>
<organism evidence="1 2">
    <name type="scientific">Pseudo-nitzschia multistriata</name>
    <dbReference type="NCBI Taxonomy" id="183589"/>
    <lineage>
        <taxon>Eukaryota</taxon>
        <taxon>Sar</taxon>
        <taxon>Stramenopiles</taxon>
        <taxon>Ochrophyta</taxon>
        <taxon>Bacillariophyta</taxon>
        <taxon>Bacillariophyceae</taxon>
        <taxon>Bacillariophycidae</taxon>
        <taxon>Bacillariales</taxon>
        <taxon>Bacillariaceae</taxon>
        <taxon>Pseudo-nitzschia</taxon>
    </lineage>
</organism>
<dbReference type="Proteomes" id="UP000291116">
    <property type="component" value="Unassembled WGS sequence"/>
</dbReference>
<dbReference type="OrthoDB" id="515064at2759"/>
<dbReference type="AlphaFoldDB" id="A0A448ZKK6"/>
<dbReference type="InterPro" id="IPR006939">
    <property type="entry name" value="SNF5"/>
</dbReference>